<evidence type="ECO:0000259" key="11">
    <source>
        <dbReference type="Pfam" id="PF00206"/>
    </source>
</evidence>
<comment type="similarity">
    <text evidence="10">Belongs to the lyase 1 family. Argininosuccinate lyase subfamily.</text>
</comment>
<evidence type="ECO:0000256" key="8">
    <source>
        <dbReference type="ARBA" id="ARBA00022605"/>
    </source>
</evidence>
<sequence>MSKLWGGRFTKQTDQLVEEYTASITFDKELAEEDIQGSLAHVTMLGKCGILPAEDVETIKAGLLKVREKIRSGAQEFLISDEDIHMNIEKALIEEIGPVGGKLHTGRSRNDQVATDMHLYLRKRVVEFVEMLRKLQAALIGQAKTNLDTIVPGYTHLQRAQPILFAHHLMAYVSMFGRDIERLQDSYKRIDALPLGAGALAGTTFAIDRHFTAEQLGFGRVYENSLDAVSDRDFIVEFLSGASLIMTHLSRLSEELILWSSTEFQFVELDDAFCTGSSIMPQKKNPDVPELVRGKTGRVYGNLVGLLTVLKSLPLAYNKDMQEDKEGMFDTVKTLQGALQLFASMIETMKVRKDKMRRAVDQDFSNATDIADFLVGKGLPFRQAHEVIGKTVLYCIQQNKFLLDLTLEEFKQFSDLFDDRIYAVLQPEAVVNARNVYGGTATTQVEGAISRAEAELSHTAQWVEEYEKKSR</sequence>
<dbReference type="GO" id="GO:0042450">
    <property type="term" value="P:L-arginine biosynthetic process via ornithine"/>
    <property type="evidence" value="ECO:0007669"/>
    <property type="project" value="UniProtKB-UniRule"/>
</dbReference>
<dbReference type="HAMAP" id="MF_00006">
    <property type="entry name" value="Arg_succ_lyase"/>
    <property type="match status" value="1"/>
</dbReference>
<dbReference type="InterPro" id="IPR029419">
    <property type="entry name" value="Arg_succ_lyase_C"/>
</dbReference>
<dbReference type="PANTHER" id="PTHR43814:SF1">
    <property type="entry name" value="ARGININOSUCCINATE LYASE"/>
    <property type="match status" value="1"/>
</dbReference>
<dbReference type="PROSITE" id="PS00163">
    <property type="entry name" value="FUMARATE_LYASES"/>
    <property type="match status" value="1"/>
</dbReference>
<dbReference type="Gene3D" id="1.10.40.30">
    <property type="entry name" value="Fumarase/aspartase (C-terminal domain)"/>
    <property type="match status" value="1"/>
</dbReference>
<dbReference type="NCBIfam" id="TIGR00838">
    <property type="entry name" value="argH"/>
    <property type="match status" value="1"/>
</dbReference>
<comment type="pathway">
    <text evidence="3 10">Amino-acid biosynthesis; L-arginine biosynthesis; L-arginine from L-ornithine and carbamoyl phosphate: step 3/3.</text>
</comment>
<dbReference type="EC" id="4.3.2.1" evidence="5 10"/>
<dbReference type="GO" id="GO:0004056">
    <property type="term" value="F:argininosuccinate lyase activity"/>
    <property type="evidence" value="ECO:0007669"/>
    <property type="project" value="UniProtKB-UniRule"/>
</dbReference>
<dbReference type="Gene3D" id="1.10.275.10">
    <property type="entry name" value="Fumarase/aspartase (N-terminal domain)"/>
    <property type="match status" value="1"/>
</dbReference>
<dbReference type="PRINTS" id="PR00149">
    <property type="entry name" value="FUMRATELYASE"/>
</dbReference>
<dbReference type="AlphaFoldDB" id="A0A559J877"/>
<feature type="domain" description="Argininosuccinate lyase C-terminal" evidence="12">
    <location>
        <begin position="364"/>
        <end position="432"/>
    </location>
</feature>
<dbReference type="UniPathway" id="UPA00068">
    <property type="reaction ID" value="UER00114"/>
</dbReference>
<name>A0A559J877_9BACL</name>
<dbReference type="InterPro" id="IPR009049">
    <property type="entry name" value="Argininosuccinate_lyase"/>
</dbReference>
<evidence type="ECO:0000256" key="9">
    <source>
        <dbReference type="ARBA" id="ARBA00023239"/>
    </source>
</evidence>
<evidence type="ECO:0000256" key="2">
    <source>
        <dbReference type="ARBA" id="ARBA00004496"/>
    </source>
</evidence>
<gene>
    <name evidence="10 13" type="primary">argH</name>
    <name evidence="13" type="ORF">FPZ45_21925</name>
</gene>
<comment type="subcellular location">
    <subcellularLocation>
        <location evidence="2 10">Cytoplasm</location>
    </subcellularLocation>
</comment>
<evidence type="ECO:0000259" key="12">
    <source>
        <dbReference type="Pfam" id="PF14698"/>
    </source>
</evidence>
<dbReference type="CDD" id="cd01359">
    <property type="entry name" value="Argininosuccinate_lyase"/>
    <property type="match status" value="1"/>
</dbReference>
<dbReference type="Pfam" id="PF14698">
    <property type="entry name" value="ASL_C2"/>
    <property type="match status" value="1"/>
</dbReference>
<evidence type="ECO:0000313" key="14">
    <source>
        <dbReference type="Proteomes" id="UP000316330"/>
    </source>
</evidence>
<keyword evidence="9 10" id="KW-0456">Lyase</keyword>
<dbReference type="PRINTS" id="PR00145">
    <property type="entry name" value="ARGSUCLYASE"/>
</dbReference>
<dbReference type="EMBL" id="VNJJ01000018">
    <property type="protein sequence ID" value="TVX96088.1"/>
    <property type="molecule type" value="Genomic_DNA"/>
</dbReference>
<dbReference type="FunFam" id="1.10.40.30:FF:000001">
    <property type="entry name" value="Argininosuccinate lyase"/>
    <property type="match status" value="1"/>
</dbReference>
<comment type="similarity">
    <text evidence="4">In the N-terminal section; belongs to the lyase 1 family. Argininosuccinate lyase subfamily.</text>
</comment>
<dbReference type="SUPFAM" id="SSF48557">
    <property type="entry name" value="L-aspartase-like"/>
    <property type="match status" value="1"/>
</dbReference>
<organism evidence="13 14">
    <name type="scientific">Cohnella terricola</name>
    <dbReference type="NCBI Taxonomy" id="1289167"/>
    <lineage>
        <taxon>Bacteria</taxon>
        <taxon>Bacillati</taxon>
        <taxon>Bacillota</taxon>
        <taxon>Bacilli</taxon>
        <taxon>Bacillales</taxon>
        <taxon>Paenibacillaceae</taxon>
        <taxon>Cohnella</taxon>
    </lineage>
</organism>
<evidence type="ECO:0000256" key="7">
    <source>
        <dbReference type="ARBA" id="ARBA00022571"/>
    </source>
</evidence>
<dbReference type="InterPro" id="IPR008948">
    <property type="entry name" value="L-Aspartase-like"/>
</dbReference>
<dbReference type="Pfam" id="PF00206">
    <property type="entry name" value="Lyase_1"/>
    <property type="match status" value="1"/>
</dbReference>
<dbReference type="GO" id="GO:0005829">
    <property type="term" value="C:cytosol"/>
    <property type="evidence" value="ECO:0007669"/>
    <property type="project" value="TreeGrafter"/>
</dbReference>
<accession>A0A559J877</accession>
<reference evidence="13 14" key="1">
    <citation type="submission" date="2019-07" db="EMBL/GenBank/DDBJ databases">
        <authorList>
            <person name="Kim J."/>
        </authorList>
    </citation>
    <scope>NUCLEOTIDE SEQUENCE [LARGE SCALE GENOMIC DNA]</scope>
    <source>
        <strain evidence="13 14">G13</strain>
    </source>
</reference>
<dbReference type="InterPro" id="IPR020557">
    <property type="entry name" value="Fumarate_lyase_CS"/>
</dbReference>
<dbReference type="Proteomes" id="UP000316330">
    <property type="component" value="Unassembled WGS sequence"/>
</dbReference>
<keyword evidence="14" id="KW-1185">Reference proteome</keyword>
<comment type="caution">
    <text evidence="13">The sequence shown here is derived from an EMBL/GenBank/DDBJ whole genome shotgun (WGS) entry which is preliminary data.</text>
</comment>
<evidence type="ECO:0000256" key="5">
    <source>
        <dbReference type="ARBA" id="ARBA00012338"/>
    </source>
</evidence>
<dbReference type="PANTHER" id="PTHR43814">
    <property type="entry name" value="ARGININOSUCCINATE LYASE"/>
    <property type="match status" value="1"/>
</dbReference>
<dbReference type="OrthoDB" id="9769623at2"/>
<evidence type="ECO:0000256" key="10">
    <source>
        <dbReference type="HAMAP-Rule" id="MF_00006"/>
    </source>
</evidence>
<keyword evidence="6 10" id="KW-0963">Cytoplasm</keyword>
<evidence type="ECO:0000256" key="3">
    <source>
        <dbReference type="ARBA" id="ARBA00004941"/>
    </source>
</evidence>
<evidence type="ECO:0000256" key="6">
    <source>
        <dbReference type="ARBA" id="ARBA00022490"/>
    </source>
</evidence>
<keyword evidence="8 10" id="KW-0028">Amino-acid biosynthesis</keyword>
<dbReference type="InterPro" id="IPR022761">
    <property type="entry name" value="Fumarate_lyase_N"/>
</dbReference>
<protein>
    <recommendedName>
        <fullName evidence="5 10">Argininosuccinate lyase</fullName>
        <shortName evidence="10">ASAL</shortName>
        <ecNumber evidence="5 10">4.3.2.1</ecNumber>
    </recommendedName>
    <alternativeName>
        <fullName evidence="10">Arginosuccinase</fullName>
    </alternativeName>
</protein>
<dbReference type="InterPro" id="IPR000362">
    <property type="entry name" value="Fumarate_lyase_fam"/>
</dbReference>
<evidence type="ECO:0000256" key="1">
    <source>
        <dbReference type="ARBA" id="ARBA00000985"/>
    </source>
</evidence>
<keyword evidence="7 10" id="KW-0055">Arginine biosynthesis</keyword>
<evidence type="ECO:0000313" key="13">
    <source>
        <dbReference type="EMBL" id="TVX96088.1"/>
    </source>
</evidence>
<dbReference type="InterPro" id="IPR024083">
    <property type="entry name" value="Fumarase/histidase_N"/>
</dbReference>
<comment type="catalytic activity">
    <reaction evidence="1 10">
        <text>2-(N(omega)-L-arginino)succinate = fumarate + L-arginine</text>
        <dbReference type="Rhea" id="RHEA:24020"/>
        <dbReference type="ChEBI" id="CHEBI:29806"/>
        <dbReference type="ChEBI" id="CHEBI:32682"/>
        <dbReference type="ChEBI" id="CHEBI:57472"/>
        <dbReference type="EC" id="4.3.2.1"/>
    </reaction>
</comment>
<dbReference type="Gene3D" id="1.20.200.10">
    <property type="entry name" value="Fumarase/aspartase (Central domain)"/>
    <property type="match status" value="1"/>
</dbReference>
<evidence type="ECO:0000256" key="4">
    <source>
        <dbReference type="ARBA" id="ARBA00005552"/>
    </source>
</evidence>
<dbReference type="RefSeq" id="WP_144706538.1">
    <property type="nucleotide sequence ID" value="NZ_VNJJ01000018.1"/>
</dbReference>
<proteinExistence type="inferred from homology"/>
<dbReference type="FunFam" id="1.20.200.10:FF:000006">
    <property type="entry name" value="Argininosuccinate lyase"/>
    <property type="match status" value="1"/>
</dbReference>
<dbReference type="FunFam" id="1.10.275.10:FF:000002">
    <property type="entry name" value="Argininosuccinate lyase"/>
    <property type="match status" value="1"/>
</dbReference>
<feature type="domain" description="Fumarate lyase N-terminal" evidence="11">
    <location>
        <begin position="7"/>
        <end position="301"/>
    </location>
</feature>